<dbReference type="NCBIfam" id="TIGR01297">
    <property type="entry name" value="CDF"/>
    <property type="match status" value="1"/>
</dbReference>
<dbReference type="SUPFAM" id="SSF161111">
    <property type="entry name" value="Cation efflux protein transmembrane domain-like"/>
    <property type="match status" value="1"/>
</dbReference>
<feature type="transmembrane region" description="Helical" evidence="6">
    <location>
        <begin position="214"/>
        <end position="231"/>
    </location>
</feature>
<dbReference type="InterPro" id="IPR002524">
    <property type="entry name" value="Cation_efflux"/>
</dbReference>
<dbReference type="InterPro" id="IPR058533">
    <property type="entry name" value="Cation_efflux_TM"/>
</dbReference>
<feature type="transmembrane region" description="Helical" evidence="6">
    <location>
        <begin position="95"/>
        <end position="115"/>
    </location>
</feature>
<keyword evidence="4 6" id="KW-1133">Transmembrane helix</keyword>
<evidence type="ECO:0000256" key="5">
    <source>
        <dbReference type="ARBA" id="ARBA00023136"/>
    </source>
</evidence>
<organism evidence="8 9">
    <name type="scientific">Pseudonocardia adelaidensis</name>
    <dbReference type="NCBI Taxonomy" id="648754"/>
    <lineage>
        <taxon>Bacteria</taxon>
        <taxon>Bacillati</taxon>
        <taxon>Actinomycetota</taxon>
        <taxon>Actinomycetes</taxon>
        <taxon>Pseudonocardiales</taxon>
        <taxon>Pseudonocardiaceae</taxon>
        <taxon>Pseudonocardia</taxon>
    </lineage>
</organism>
<comment type="subcellular location">
    <subcellularLocation>
        <location evidence="1">Membrane</location>
        <topology evidence="1">Multi-pass membrane protein</topology>
    </subcellularLocation>
</comment>
<comment type="caution">
    <text evidence="8">The sequence shown here is derived from an EMBL/GenBank/DDBJ whole genome shotgun (WGS) entry which is preliminary data.</text>
</comment>
<keyword evidence="2" id="KW-0813">Transport</keyword>
<dbReference type="InterPro" id="IPR027469">
    <property type="entry name" value="Cation_efflux_TMD_sf"/>
</dbReference>
<keyword evidence="3 6" id="KW-0812">Transmembrane</keyword>
<evidence type="ECO:0000259" key="7">
    <source>
        <dbReference type="Pfam" id="PF01545"/>
    </source>
</evidence>
<feature type="transmembrane region" description="Helical" evidence="6">
    <location>
        <begin position="130"/>
        <end position="147"/>
    </location>
</feature>
<reference evidence="9" key="1">
    <citation type="journal article" date="2019" name="Int. J. Syst. Evol. Microbiol.">
        <title>The Global Catalogue of Microorganisms (GCM) 10K type strain sequencing project: providing services to taxonomists for standard genome sequencing and annotation.</title>
        <authorList>
            <consortium name="The Broad Institute Genomics Platform"/>
            <consortium name="The Broad Institute Genome Sequencing Center for Infectious Disease"/>
            <person name="Wu L."/>
            <person name="Ma J."/>
        </authorList>
    </citation>
    <scope>NUCLEOTIDE SEQUENCE [LARGE SCALE GENOMIC DNA]</scope>
    <source>
        <strain evidence="9">JCM 18302</strain>
    </source>
</reference>
<keyword evidence="9" id="KW-1185">Reference proteome</keyword>
<name>A0ABP9NY15_9PSEU</name>
<evidence type="ECO:0000256" key="2">
    <source>
        <dbReference type="ARBA" id="ARBA00022448"/>
    </source>
</evidence>
<evidence type="ECO:0000313" key="9">
    <source>
        <dbReference type="Proteomes" id="UP001500804"/>
    </source>
</evidence>
<accession>A0ABP9NY15</accession>
<dbReference type="InterPro" id="IPR036837">
    <property type="entry name" value="Cation_efflux_CTD_sf"/>
</dbReference>
<keyword evidence="5 6" id="KW-0472">Membrane</keyword>
<dbReference type="Pfam" id="PF01545">
    <property type="entry name" value="Cation_efflux"/>
    <property type="match status" value="1"/>
</dbReference>
<evidence type="ECO:0000256" key="4">
    <source>
        <dbReference type="ARBA" id="ARBA00022989"/>
    </source>
</evidence>
<dbReference type="Gene3D" id="1.20.1510.10">
    <property type="entry name" value="Cation efflux protein transmembrane domain"/>
    <property type="match status" value="1"/>
</dbReference>
<evidence type="ECO:0000256" key="1">
    <source>
        <dbReference type="ARBA" id="ARBA00004141"/>
    </source>
</evidence>
<dbReference type="PANTHER" id="PTHR13414">
    <property type="entry name" value="HUEL-CATION TRANSPORTER"/>
    <property type="match status" value="1"/>
</dbReference>
<protein>
    <submittedName>
        <fullName evidence="8">Cation diffusion facilitator family transporter</fullName>
    </submittedName>
</protein>
<evidence type="ECO:0000256" key="6">
    <source>
        <dbReference type="SAM" id="Phobius"/>
    </source>
</evidence>
<proteinExistence type="predicted"/>
<sequence length="346" mass="37096">MSAGRVRSTGSSLAGVAERESGESTLTVLVATGANAAIAVLKFTAAIFTGSAAMYAEGAHSVADTATELLLLTALRRSARRPDRRHPFGYGKERFFWALIAAVSIFVSGAVFAIVEGVRTIVGEEVEQTLAWVAYAVLAVSFVLEGISWMQAVRQVRDAARAESTTPLRWLRATDDPTVRSVFFEDSAALVGLLLAFGGVGLHQLTGSSFWDGLASLLVGLLLTGVAYILGRTNMGLLVGRQADRATVLALRDALAARPEVDQVVDLLTMTVGTDQVLLCARIDFADAIGVAQLERACVAIDAELHERFPDLQEVFLEPVPRTDPVMRRRVLERYGEGAVDRLHGA</sequence>
<gene>
    <name evidence="8" type="ORF">GCM10023320_66310</name>
</gene>
<evidence type="ECO:0000256" key="3">
    <source>
        <dbReference type="ARBA" id="ARBA00022692"/>
    </source>
</evidence>
<dbReference type="EMBL" id="BAABJO010000033">
    <property type="protein sequence ID" value="GAA5135960.1"/>
    <property type="molecule type" value="Genomic_DNA"/>
</dbReference>
<dbReference type="Proteomes" id="UP001500804">
    <property type="component" value="Unassembled WGS sequence"/>
</dbReference>
<dbReference type="PANTHER" id="PTHR13414:SF9">
    <property type="entry name" value="PROTON-COUPLED ZINC ANTIPORTER SLC30A9, MITOCHONDRIAL"/>
    <property type="match status" value="1"/>
</dbReference>
<evidence type="ECO:0000313" key="8">
    <source>
        <dbReference type="EMBL" id="GAA5135960.1"/>
    </source>
</evidence>
<feature type="domain" description="Cation efflux protein transmembrane" evidence="7">
    <location>
        <begin position="28"/>
        <end position="238"/>
    </location>
</feature>
<dbReference type="InterPro" id="IPR040177">
    <property type="entry name" value="SLC30A9"/>
</dbReference>
<dbReference type="SUPFAM" id="SSF160240">
    <property type="entry name" value="Cation efflux protein cytoplasmic domain-like"/>
    <property type="match status" value="1"/>
</dbReference>